<dbReference type="Pfam" id="PF04090">
    <property type="entry name" value="Rrn11"/>
    <property type="match status" value="1"/>
</dbReference>
<proteinExistence type="predicted"/>
<dbReference type="GO" id="GO:0001181">
    <property type="term" value="F:RNA polymerase I general transcription initiation factor activity"/>
    <property type="evidence" value="ECO:0007669"/>
    <property type="project" value="InterPro"/>
</dbReference>
<evidence type="ECO:0000256" key="1">
    <source>
        <dbReference type="SAM" id="MobiDB-lite"/>
    </source>
</evidence>
<dbReference type="InterPro" id="IPR007224">
    <property type="entry name" value="TIF_Rrn11"/>
</dbReference>
<accession>A0A381L4Q0</accession>
<dbReference type="EMBL" id="UIGY01000025">
    <property type="protein sequence ID" value="SUZ08537.1"/>
    <property type="molecule type" value="Genomic_DNA"/>
</dbReference>
<dbReference type="GO" id="GO:0017025">
    <property type="term" value="F:TBP-class protein binding"/>
    <property type="evidence" value="ECO:0007669"/>
    <property type="project" value="TreeGrafter"/>
</dbReference>
<name>A0A381L4Q0_BLUGR</name>
<gene>
    <name evidence="2" type="ORF">BGT96224V2_LOCUS1722</name>
</gene>
<dbReference type="PANTHER" id="PTHR28244">
    <property type="entry name" value="RNA POLYMERASE I-SPECIFIC TRANSCRIPTION INITIATION FACTOR RRN11"/>
    <property type="match status" value="1"/>
</dbReference>
<dbReference type="InterPro" id="IPR053029">
    <property type="entry name" value="RNA_pol_I-specific_init_factor"/>
</dbReference>
<sequence length="484" mass="55472">MSIFVLPIALSSTASHSKPLFQSVRENESRIRNKRKRHESMSESASEPEIEELDVKDPRTNPLSLNPDEVFQYRTAGLELNETLPAVNQWPHRGFTEPMMLPVRPKKTKSASKAKNIETEICDDESLNTAAKAEENISASKISRESQLHIRHIKVLTAILHRCLQDGDIARASRAWGLLTRLQVSGQGIDLRSSGYWGIGAELLIRGASMPTSRINNSNPKIKSGQQADENEITGKFPKIPSHRGLAEGLRRAIDFYERLIIEYPFKRQFPKSMSALNWWPIMAGCEIYRIQLEHTIAYEVLKRKETIKTPLNDMNEDDILGDFEGGSEEFSNSGDSEEISLESKQEHEWQARDRIRKIALDASENLATRLDERMVVPPFSESRDMLWLRGMLALYIGDLSVPEEDKARELDPSKTAWPEREESFETERIRIQRNLELRERHNLYKHGLEKKAREWQVAGDFFEKVKNAGGDPPNLPDWRNYAE</sequence>
<organism evidence="2">
    <name type="scientific">Blumeria graminis f. sp. tritici 96224</name>
    <dbReference type="NCBI Taxonomy" id="1268274"/>
    <lineage>
        <taxon>Eukaryota</taxon>
        <taxon>Fungi</taxon>
        <taxon>Dikarya</taxon>
        <taxon>Ascomycota</taxon>
        <taxon>Pezizomycotina</taxon>
        <taxon>Leotiomycetes</taxon>
        <taxon>Erysiphales</taxon>
        <taxon>Erysiphaceae</taxon>
        <taxon>Blumeria</taxon>
    </lineage>
</organism>
<reference evidence="2" key="1">
    <citation type="submission" date="2018-07" db="EMBL/GenBank/DDBJ databases">
        <authorList>
            <person name="Quirk P.G."/>
            <person name="Krulwich T.A."/>
        </authorList>
    </citation>
    <scope>NUCLEOTIDE SEQUENCE</scope>
    <source>
        <strain evidence="2">96224</strain>
    </source>
</reference>
<dbReference type="GO" id="GO:0042790">
    <property type="term" value="P:nucleolar large rRNA transcription by RNA polymerase I"/>
    <property type="evidence" value="ECO:0007669"/>
    <property type="project" value="TreeGrafter"/>
</dbReference>
<protein>
    <submittedName>
        <fullName evidence="2">Bgt-3799</fullName>
    </submittedName>
</protein>
<dbReference type="GO" id="GO:0001164">
    <property type="term" value="F:RNA polymerase I core promoter sequence-specific DNA binding"/>
    <property type="evidence" value="ECO:0007669"/>
    <property type="project" value="InterPro"/>
</dbReference>
<dbReference type="AlphaFoldDB" id="A0A381L4Q0"/>
<evidence type="ECO:0000313" key="2">
    <source>
        <dbReference type="EMBL" id="SUZ08537.1"/>
    </source>
</evidence>
<dbReference type="GO" id="GO:0070860">
    <property type="term" value="C:RNA polymerase I core factor complex"/>
    <property type="evidence" value="ECO:0007669"/>
    <property type="project" value="TreeGrafter"/>
</dbReference>
<feature type="region of interest" description="Disordered" evidence="1">
    <location>
        <begin position="21"/>
        <end position="66"/>
    </location>
</feature>
<dbReference type="PANTHER" id="PTHR28244:SF1">
    <property type="entry name" value="RNA POLYMERASE I-SPECIFIC TRANSCRIPTION INITIATION FACTOR RRN11"/>
    <property type="match status" value="1"/>
</dbReference>